<dbReference type="GO" id="GO:0003676">
    <property type="term" value="F:nucleic acid binding"/>
    <property type="evidence" value="ECO:0007669"/>
    <property type="project" value="InterPro"/>
</dbReference>
<dbReference type="PANTHER" id="PTHR11239">
    <property type="entry name" value="DNA-DIRECTED RNA POLYMERASE"/>
    <property type="match status" value="1"/>
</dbReference>
<name>A0AAW2HV23_9NEOP</name>
<dbReference type="AlphaFoldDB" id="A0AAW2HV23"/>
<evidence type="ECO:0000256" key="5">
    <source>
        <dbReference type="ARBA" id="ARBA00022771"/>
    </source>
</evidence>
<dbReference type="SMART" id="SM00440">
    <property type="entry name" value="ZnF_C2C2"/>
    <property type="match status" value="1"/>
</dbReference>
<dbReference type="GO" id="GO:0005736">
    <property type="term" value="C:RNA polymerase I complex"/>
    <property type="evidence" value="ECO:0007669"/>
    <property type="project" value="TreeGrafter"/>
</dbReference>
<sequence length="52" mass="5807">MEDSGKDDGTPDGPVVERKCRNCGNDKMTYSTLQLRSADEGQTVFYKCTKCK</sequence>
<keyword evidence="3" id="KW-0240">DNA-directed RNA polymerase</keyword>
<dbReference type="GO" id="GO:0006363">
    <property type="term" value="P:termination of RNA polymerase I transcription"/>
    <property type="evidence" value="ECO:0007669"/>
    <property type="project" value="TreeGrafter"/>
</dbReference>
<keyword evidence="5 10" id="KW-0863">Zinc-finger</keyword>
<keyword evidence="7" id="KW-0539">Nucleus</keyword>
<organism evidence="12">
    <name type="scientific">Menopon gallinae</name>
    <name type="common">poultry shaft louse</name>
    <dbReference type="NCBI Taxonomy" id="328185"/>
    <lineage>
        <taxon>Eukaryota</taxon>
        <taxon>Metazoa</taxon>
        <taxon>Ecdysozoa</taxon>
        <taxon>Arthropoda</taxon>
        <taxon>Hexapoda</taxon>
        <taxon>Insecta</taxon>
        <taxon>Pterygota</taxon>
        <taxon>Neoptera</taxon>
        <taxon>Paraneoptera</taxon>
        <taxon>Psocodea</taxon>
        <taxon>Troctomorpha</taxon>
        <taxon>Phthiraptera</taxon>
        <taxon>Amblycera</taxon>
        <taxon>Menoponidae</taxon>
        <taxon>Menopon</taxon>
    </lineage>
</organism>
<comment type="function">
    <text evidence="9">Core component of RNA polymerase I (Pol I), a DNA-dependent RNA polymerase which synthesizes ribosomal RNA precursors using the four ribonucleoside triphosphates as substrates. Can mediate Pol I proofreading of the nascent RNA transcript. Anchors into the Pol I active site to monitor transcription fidelity and cleave mis-incorporated 5'-ribonucleotides.</text>
</comment>
<dbReference type="Pfam" id="PF01096">
    <property type="entry name" value="Zn_ribbon_TFIIS"/>
    <property type="match status" value="1"/>
</dbReference>
<accession>A0AAW2HV23</accession>
<dbReference type="PROSITE" id="PS51133">
    <property type="entry name" value="ZF_TFIIS_2"/>
    <property type="match status" value="1"/>
</dbReference>
<dbReference type="PANTHER" id="PTHR11239:SF14">
    <property type="entry name" value="DNA-DIRECTED RNA POLYMERASE I SUBUNIT RPA12"/>
    <property type="match status" value="1"/>
</dbReference>
<evidence type="ECO:0000256" key="1">
    <source>
        <dbReference type="ARBA" id="ARBA00004604"/>
    </source>
</evidence>
<reference evidence="12" key="1">
    <citation type="journal article" date="2024" name="Gigascience">
        <title>Chromosome-level genome of the poultry shaft louse Menopon gallinae provides insight into the host-switching and adaptive evolution of parasitic lice.</title>
        <authorList>
            <person name="Xu Y."/>
            <person name="Ma L."/>
            <person name="Liu S."/>
            <person name="Liang Y."/>
            <person name="Liu Q."/>
            <person name="He Z."/>
            <person name="Tian L."/>
            <person name="Duan Y."/>
            <person name="Cai W."/>
            <person name="Li H."/>
            <person name="Song F."/>
        </authorList>
    </citation>
    <scope>NUCLEOTIDE SEQUENCE</scope>
    <source>
        <strain evidence="12">Cailab_2023a</strain>
    </source>
</reference>
<protein>
    <recommendedName>
        <fullName evidence="2">DNA-directed RNA polymerase I subunit RPA12</fullName>
    </recommendedName>
    <alternativeName>
        <fullName evidence="8">DNA-directed RNA polymerase I subunit H</fullName>
    </alternativeName>
</protein>
<dbReference type="GO" id="GO:0008270">
    <property type="term" value="F:zinc ion binding"/>
    <property type="evidence" value="ECO:0007669"/>
    <property type="project" value="UniProtKB-KW"/>
</dbReference>
<dbReference type="EMBL" id="JARGDH010000003">
    <property type="protein sequence ID" value="KAL0273765.1"/>
    <property type="molecule type" value="Genomic_DNA"/>
</dbReference>
<dbReference type="GO" id="GO:0003899">
    <property type="term" value="F:DNA-directed RNA polymerase activity"/>
    <property type="evidence" value="ECO:0007669"/>
    <property type="project" value="InterPro"/>
</dbReference>
<evidence type="ECO:0000256" key="10">
    <source>
        <dbReference type="PROSITE-ProRule" id="PRU00472"/>
    </source>
</evidence>
<evidence type="ECO:0000259" key="11">
    <source>
        <dbReference type="PROSITE" id="PS51133"/>
    </source>
</evidence>
<feature type="domain" description="TFIIS-type" evidence="11">
    <location>
        <begin position="16"/>
        <end position="52"/>
    </location>
</feature>
<dbReference type="Gene3D" id="2.20.25.10">
    <property type="match status" value="1"/>
</dbReference>
<dbReference type="CDD" id="cd10507">
    <property type="entry name" value="Zn-ribbon_RPA12"/>
    <property type="match status" value="1"/>
</dbReference>
<evidence type="ECO:0000256" key="6">
    <source>
        <dbReference type="ARBA" id="ARBA00022833"/>
    </source>
</evidence>
<dbReference type="InterPro" id="IPR001222">
    <property type="entry name" value="Znf_TFIIS"/>
</dbReference>
<dbReference type="InterPro" id="IPR012164">
    <property type="entry name" value="Rpa12/Rpb9/Rpc10/TFS"/>
</dbReference>
<dbReference type="SUPFAM" id="SSF57783">
    <property type="entry name" value="Zinc beta-ribbon"/>
    <property type="match status" value="1"/>
</dbReference>
<evidence type="ECO:0000256" key="4">
    <source>
        <dbReference type="ARBA" id="ARBA00022723"/>
    </source>
</evidence>
<evidence type="ECO:0000256" key="2">
    <source>
        <dbReference type="ARBA" id="ARBA00018784"/>
    </source>
</evidence>
<proteinExistence type="predicted"/>
<evidence type="ECO:0000313" key="12">
    <source>
        <dbReference type="EMBL" id="KAL0273765.1"/>
    </source>
</evidence>
<keyword evidence="6" id="KW-0862">Zinc</keyword>
<evidence type="ECO:0000256" key="3">
    <source>
        <dbReference type="ARBA" id="ARBA00022478"/>
    </source>
</evidence>
<gene>
    <name evidence="12" type="ORF">PYX00_006370</name>
</gene>
<evidence type="ECO:0000256" key="7">
    <source>
        <dbReference type="ARBA" id="ARBA00023242"/>
    </source>
</evidence>
<comment type="caution">
    <text evidence="12">The sequence shown here is derived from an EMBL/GenBank/DDBJ whole genome shotgun (WGS) entry which is preliminary data.</text>
</comment>
<comment type="subcellular location">
    <subcellularLocation>
        <location evidence="1">Nucleus</location>
        <location evidence="1">Nucleolus</location>
    </subcellularLocation>
</comment>
<keyword evidence="3" id="KW-0804">Transcription</keyword>
<evidence type="ECO:0000256" key="9">
    <source>
        <dbReference type="ARBA" id="ARBA00044497"/>
    </source>
</evidence>
<dbReference type="InterPro" id="IPR034004">
    <property type="entry name" value="Zn_ribbon_RPA12_C"/>
</dbReference>
<keyword evidence="4" id="KW-0479">Metal-binding</keyword>
<evidence type="ECO:0000256" key="8">
    <source>
        <dbReference type="ARBA" id="ARBA00031781"/>
    </source>
</evidence>